<accession>D1B1I0</accession>
<protein>
    <submittedName>
        <fullName evidence="1">Uncharacterized protein</fullName>
    </submittedName>
</protein>
<name>D1B1I0_SULD5</name>
<dbReference type="AlphaFoldDB" id="D1B1I0"/>
<keyword evidence="2" id="KW-1185">Reference proteome</keyword>
<dbReference type="HOGENOM" id="CLU_1420792_0_0_7"/>
<evidence type="ECO:0000313" key="1">
    <source>
        <dbReference type="EMBL" id="ACZ11950.1"/>
    </source>
</evidence>
<proteinExistence type="predicted"/>
<dbReference type="STRING" id="525898.Sdel_0920"/>
<gene>
    <name evidence="1" type="ordered locus">Sdel_0920</name>
</gene>
<reference evidence="1 2" key="2">
    <citation type="journal article" date="2010" name="Stand. Genomic Sci.">
        <title>Complete genome sequence of Sulfurospirillum deleyianum type strain (5175).</title>
        <authorList>
            <person name="Sikorski J."/>
            <person name="Lapidus A."/>
            <person name="Copeland A."/>
            <person name="Glavina Del Rio T."/>
            <person name="Nolan M."/>
            <person name="Lucas S."/>
            <person name="Chen F."/>
            <person name="Tice H."/>
            <person name="Cheng J.F."/>
            <person name="Saunders E."/>
            <person name="Bruce D."/>
            <person name="Goodwin L."/>
            <person name="Pitluck S."/>
            <person name="Ovchinnikova G."/>
            <person name="Pati A."/>
            <person name="Ivanova N."/>
            <person name="Mavromatis K."/>
            <person name="Chen A."/>
            <person name="Palaniappan K."/>
            <person name="Chain P."/>
            <person name="Land M."/>
            <person name="Hauser L."/>
            <person name="Chang Y.J."/>
            <person name="Jeffries C.D."/>
            <person name="Brettin T."/>
            <person name="Detter J.C."/>
            <person name="Han C."/>
            <person name="Rohde M."/>
            <person name="Lang E."/>
            <person name="Spring S."/>
            <person name="Goker M."/>
            <person name="Bristow J."/>
            <person name="Eisen J.A."/>
            <person name="Markowitz V."/>
            <person name="Hugenholtz P."/>
            <person name="Kyrpides N.C."/>
            <person name="Klenk H.P."/>
        </authorList>
    </citation>
    <scope>NUCLEOTIDE SEQUENCE [LARGE SCALE GENOMIC DNA]</scope>
    <source>
        <strain evidence="2">ATCC 51133 / DSM 6946 / 5175</strain>
    </source>
</reference>
<sequence length="191" mass="23035">MSMFMEKGNIKYNFSDPLEDLKRIRKTKELKKIKSIHNIWLLTDEEIHKIRLLNVFLTGFEKELKTNVVQVMQNSKEYCHIHKDLIFDEVEVTIGFYLDKNDPEYLEDMDNVILEIHDYFYDETWDYGIVDNNCHNVLVNKEGHVMEQDKHCRLMHVLYDDTNLSWDEILRIGAITMEYQVLYKTQFTKIF</sequence>
<dbReference type="EMBL" id="CP001816">
    <property type="protein sequence ID" value="ACZ11950.1"/>
    <property type="molecule type" value="Genomic_DNA"/>
</dbReference>
<dbReference type="Proteomes" id="UP000002222">
    <property type="component" value="Chromosome"/>
</dbReference>
<dbReference type="KEGG" id="sdl:Sdel_0920"/>
<reference evidence="2" key="1">
    <citation type="submission" date="2009-11" db="EMBL/GenBank/DDBJ databases">
        <title>The complete genome of Sulfurospirillum deleyianum DSM 6946.</title>
        <authorList>
            <consortium name="US DOE Joint Genome Institute (JGI-PGF)"/>
            <person name="Lucas S."/>
            <person name="Copeland A."/>
            <person name="Lapidus A."/>
            <person name="Glavina del Rio T."/>
            <person name="Dalin E."/>
            <person name="Tice H."/>
            <person name="Bruce D."/>
            <person name="Goodwin L."/>
            <person name="Pitluck S."/>
            <person name="Kyrpides N."/>
            <person name="Mavromatis K."/>
            <person name="Ivanova N."/>
            <person name="Ovchinnikova G."/>
            <person name="Munk A.C."/>
            <person name="Lu M."/>
            <person name="Brettin T."/>
            <person name="Detter J.C."/>
            <person name="Han C."/>
            <person name="Tapia R."/>
            <person name="Larimer F."/>
            <person name="Land M."/>
            <person name="Hauser L."/>
            <person name="Markowitz V."/>
            <person name="Cheng J.F."/>
            <person name="Hugenholtz P."/>
            <person name="Woyke T."/>
            <person name="Wu D."/>
            <person name="Aumann P."/>
            <person name="Schneider S."/>
            <person name="Lang E."/>
            <person name="Spring S."/>
            <person name="Klenk H.P."/>
            <person name="Eisen J.A."/>
        </authorList>
    </citation>
    <scope>NUCLEOTIDE SEQUENCE [LARGE SCALE GENOMIC DNA]</scope>
    <source>
        <strain evidence="2">ATCC 51133 / DSM 6946 / 5175</strain>
    </source>
</reference>
<evidence type="ECO:0000313" key="2">
    <source>
        <dbReference type="Proteomes" id="UP000002222"/>
    </source>
</evidence>
<organism evidence="1 2">
    <name type="scientific">Sulfurospirillum deleyianum (strain ATCC 51133 / DSM 6946 / 5175)</name>
    <dbReference type="NCBI Taxonomy" id="525898"/>
    <lineage>
        <taxon>Bacteria</taxon>
        <taxon>Pseudomonadati</taxon>
        <taxon>Campylobacterota</taxon>
        <taxon>Epsilonproteobacteria</taxon>
        <taxon>Campylobacterales</taxon>
        <taxon>Sulfurospirillaceae</taxon>
        <taxon>Sulfurospirillum</taxon>
    </lineage>
</organism>